<evidence type="ECO:0000256" key="2">
    <source>
        <dbReference type="ARBA" id="ARBA00009130"/>
    </source>
</evidence>
<dbReference type="Gene3D" id="3.30.110.40">
    <property type="entry name" value="TusA-like domain"/>
    <property type="match status" value="1"/>
</dbReference>
<feature type="domain" description="Rhodanese" evidence="5">
    <location>
        <begin position="467"/>
        <end position="555"/>
    </location>
</feature>
<dbReference type="SUPFAM" id="SSF64307">
    <property type="entry name" value="SirA-like"/>
    <property type="match status" value="1"/>
</dbReference>
<gene>
    <name evidence="6" type="ORF">GCM10010992_14160</name>
</gene>
<proteinExistence type="inferred from homology"/>
<dbReference type="InterPro" id="IPR036873">
    <property type="entry name" value="Rhodanese-like_dom_sf"/>
</dbReference>
<dbReference type="PANTHER" id="PTHR43429">
    <property type="entry name" value="PYRIDINE NUCLEOTIDE-DISULFIDE OXIDOREDUCTASE DOMAIN-CONTAINING"/>
    <property type="match status" value="1"/>
</dbReference>
<reference evidence="7" key="1">
    <citation type="journal article" date="2019" name="Int. J. Syst. Evol. Microbiol.">
        <title>The Global Catalogue of Microorganisms (GCM) 10K type strain sequencing project: providing services to taxonomists for standard genome sequencing and annotation.</title>
        <authorList>
            <consortium name="The Broad Institute Genomics Platform"/>
            <consortium name="The Broad Institute Genome Sequencing Center for Infectious Disease"/>
            <person name="Wu L."/>
            <person name="Ma J."/>
        </authorList>
    </citation>
    <scope>NUCLEOTIDE SEQUENCE [LARGE SCALE GENOMIC DNA]</scope>
    <source>
        <strain evidence="7">CGMCC 1.7656</strain>
    </source>
</reference>
<dbReference type="InterPro" id="IPR001455">
    <property type="entry name" value="TusA-like"/>
</dbReference>
<comment type="similarity">
    <text evidence="2">Belongs to the class-III pyridine nucleotide-disulfide oxidoreductase family.</text>
</comment>
<dbReference type="InterPro" id="IPR027396">
    <property type="entry name" value="DsrEFH-like"/>
</dbReference>
<keyword evidence="7" id="KW-1185">Reference proteome</keyword>
<dbReference type="InterPro" id="IPR023753">
    <property type="entry name" value="FAD/NAD-binding_dom"/>
</dbReference>
<dbReference type="InterPro" id="IPR036188">
    <property type="entry name" value="FAD/NAD-bd_sf"/>
</dbReference>
<dbReference type="InterPro" id="IPR050260">
    <property type="entry name" value="FAD-bd_OxRdtase"/>
</dbReference>
<dbReference type="Pfam" id="PF01206">
    <property type="entry name" value="TusA"/>
    <property type="match status" value="1"/>
</dbReference>
<dbReference type="PROSITE" id="PS50206">
    <property type="entry name" value="RHODANESE_3"/>
    <property type="match status" value="1"/>
</dbReference>
<comment type="cofactor">
    <cofactor evidence="1">
        <name>FAD</name>
        <dbReference type="ChEBI" id="CHEBI:57692"/>
    </cofactor>
</comment>
<sequence>MKILIVGGVAGGATSAARLRRLDEKNPIILFEKGAYISYANCGLPYYIGGVIEEREKLFVQSAEEFGTRYGIDVRVNTEVLSIHPEEKLVKAKNLITGETYEETYDKLILSPGADPIVPPLPGIKSEGIFTIRNVTDTDYIKEYITTKNVQRAIVVGAGFIGLEMAENLHELGVQVSIVEMSDQVMGPLDYSMASIVHQHLKTKNVEFYLLDGVKSFEKLEDGSIVVELMSGRKITVDMVILSIGVKPTIKLAKESGLEIGEAGGIKVNSYLQTSNPDVYAVGDAIEFPSPITGKPFLNYLAGPANRQGRICADNIILGNVTEYKGSISTAIAKVFDITVASTGIASKILKKSGIKYLDSITHSASHAGYYPGAIPMTIKIIYQPETGKLFGAQVVGYDSVDKRLDLIASVVKKGGTIYDLIDIEHAYAPPYSSAKDPVNMAGYVAENILKGKVKIKHWRHVNAQETLKGTVYLDVRTKDEFELGSIPGAINIPIDELRDNLHLLNKSNTIVAFCAVGLRGYLAARILMQNGFENVFNLNGGYKTWEYAVKKQSNEDIYKNLVVKKDDHIYQAQNKSVKVSSGNAIKVDACGLQCPGPIMKLKKVFDTADSGNVYEVSATDPGFAKDVVSWCNMTGNKLIDVTSNAGKISAIIEKAEQKKTSVQRNTQNGASFVVFSDDLDKALATFVLANGAASSGKKVTLFFTFWGLNIIKKTEKPSVKKDIVSRMFEMMMPSNSKKLALSKMNMFGIGAKMMRNQMKNKGVASLEQMMNDAQENGVEFVACQMSMDVMGVKKEEMYDFVQTGGVATFLEKSDESNLNLFL</sequence>
<dbReference type="Proteomes" id="UP000620064">
    <property type="component" value="Unassembled WGS sequence"/>
</dbReference>
<accession>A0ABQ2NIU5</accession>
<evidence type="ECO:0000259" key="5">
    <source>
        <dbReference type="PROSITE" id="PS50206"/>
    </source>
</evidence>
<dbReference type="SUPFAM" id="SSF52821">
    <property type="entry name" value="Rhodanese/Cell cycle control phosphatase"/>
    <property type="match status" value="1"/>
</dbReference>
<dbReference type="SUPFAM" id="SSF55424">
    <property type="entry name" value="FAD/NAD-linked reductases, dimerisation (C-terminal) domain"/>
    <property type="match status" value="1"/>
</dbReference>
<dbReference type="SUPFAM" id="SSF51905">
    <property type="entry name" value="FAD/NAD(P)-binding domain"/>
    <property type="match status" value="1"/>
</dbReference>
<dbReference type="SUPFAM" id="SSF75169">
    <property type="entry name" value="DsrEFH-like"/>
    <property type="match status" value="1"/>
</dbReference>
<keyword evidence="4" id="KW-0274">FAD</keyword>
<dbReference type="Gene3D" id="3.40.250.10">
    <property type="entry name" value="Rhodanese-like domain"/>
    <property type="match status" value="1"/>
</dbReference>
<dbReference type="Pfam" id="PF00581">
    <property type="entry name" value="Rhodanese"/>
    <property type="match status" value="1"/>
</dbReference>
<dbReference type="PROSITE" id="PS01148">
    <property type="entry name" value="UPF0033"/>
    <property type="match status" value="1"/>
</dbReference>
<dbReference type="Gene3D" id="3.40.1260.10">
    <property type="entry name" value="DsrEFH-like"/>
    <property type="match status" value="1"/>
</dbReference>
<name>A0ABQ2NIU5_9FLAO</name>
<dbReference type="InterPro" id="IPR001763">
    <property type="entry name" value="Rhodanese-like_dom"/>
</dbReference>
<keyword evidence="3" id="KW-0285">Flavoprotein</keyword>
<dbReference type="Gene3D" id="3.50.50.60">
    <property type="entry name" value="FAD/NAD(P)-binding domain"/>
    <property type="match status" value="2"/>
</dbReference>
<dbReference type="InterPro" id="IPR036868">
    <property type="entry name" value="TusA-like_sf"/>
</dbReference>
<dbReference type="InterPro" id="IPR004099">
    <property type="entry name" value="Pyr_nucl-diS_OxRdtase_dimer"/>
</dbReference>
<dbReference type="Pfam" id="PF07992">
    <property type="entry name" value="Pyr_redox_2"/>
    <property type="match status" value="1"/>
</dbReference>
<evidence type="ECO:0000256" key="3">
    <source>
        <dbReference type="ARBA" id="ARBA00022630"/>
    </source>
</evidence>
<protein>
    <submittedName>
        <fullName evidence="6">Pyridine nucleotide-disulfide oxidoreductase</fullName>
    </submittedName>
</protein>
<organism evidence="6 7">
    <name type="scientific">Cloacibacterium rupense</name>
    <dbReference type="NCBI Taxonomy" id="517423"/>
    <lineage>
        <taxon>Bacteria</taxon>
        <taxon>Pseudomonadati</taxon>
        <taxon>Bacteroidota</taxon>
        <taxon>Flavobacteriia</taxon>
        <taxon>Flavobacteriales</taxon>
        <taxon>Weeksellaceae</taxon>
    </lineage>
</organism>
<evidence type="ECO:0000313" key="6">
    <source>
        <dbReference type="EMBL" id="GGP03918.1"/>
    </source>
</evidence>
<dbReference type="SMART" id="SM00450">
    <property type="entry name" value="RHOD"/>
    <property type="match status" value="1"/>
</dbReference>
<comment type="caution">
    <text evidence="6">The sequence shown here is derived from an EMBL/GenBank/DDBJ whole genome shotgun (WGS) entry which is preliminary data.</text>
</comment>
<dbReference type="Pfam" id="PF02852">
    <property type="entry name" value="Pyr_redox_dim"/>
    <property type="match status" value="1"/>
</dbReference>
<evidence type="ECO:0000256" key="4">
    <source>
        <dbReference type="ARBA" id="ARBA00022827"/>
    </source>
</evidence>
<dbReference type="Pfam" id="PF13686">
    <property type="entry name" value="DrsE_2"/>
    <property type="match status" value="1"/>
</dbReference>
<evidence type="ECO:0000313" key="7">
    <source>
        <dbReference type="Proteomes" id="UP000620064"/>
    </source>
</evidence>
<dbReference type="InterPro" id="IPR032836">
    <property type="entry name" value="DsrE2-like"/>
</dbReference>
<dbReference type="PRINTS" id="PR00368">
    <property type="entry name" value="FADPNR"/>
</dbReference>
<dbReference type="RefSeq" id="WP_188617374.1">
    <property type="nucleotide sequence ID" value="NZ_BMLV01000002.1"/>
</dbReference>
<dbReference type="EMBL" id="BMLV01000002">
    <property type="protein sequence ID" value="GGP03918.1"/>
    <property type="molecule type" value="Genomic_DNA"/>
</dbReference>
<dbReference type="PRINTS" id="PR00411">
    <property type="entry name" value="PNDRDTASEI"/>
</dbReference>
<evidence type="ECO:0000256" key="1">
    <source>
        <dbReference type="ARBA" id="ARBA00001974"/>
    </source>
</evidence>
<dbReference type="InterPro" id="IPR016156">
    <property type="entry name" value="FAD/NAD-linked_Rdtase_dimer_sf"/>
</dbReference>